<dbReference type="PROSITE" id="PS00018">
    <property type="entry name" value="EF_HAND_1"/>
    <property type="match status" value="3"/>
</dbReference>
<evidence type="ECO:0000259" key="5">
    <source>
        <dbReference type="PROSITE" id="PS50222"/>
    </source>
</evidence>
<dbReference type="SMART" id="SM00054">
    <property type="entry name" value="EFh"/>
    <property type="match status" value="4"/>
</dbReference>
<keyword evidence="7" id="KW-1185">Reference proteome</keyword>
<keyword evidence="1" id="KW-0479">Metal-binding</keyword>
<dbReference type="FunFam" id="1.10.238.10:FF:000003">
    <property type="entry name" value="Calmodulin A"/>
    <property type="match status" value="1"/>
</dbReference>
<name>A0A2U1MNC4_ARTAN</name>
<dbReference type="Gene3D" id="1.10.238.10">
    <property type="entry name" value="EF-hand"/>
    <property type="match status" value="2"/>
</dbReference>
<dbReference type="InterPro" id="IPR018247">
    <property type="entry name" value="EF_Hand_1_Ca_BS"/>
</dbReference>
<dbReference type="SUPFAM" id="SSF47473">
    <property type="entry name" value="EF-hand"/>
    <property type="match status" value="1"/>
</dbReference>
<dbReference type="PANTHER" id="PTHR10891">
    <property type="entry name" value="EF-HAND CALCIUM-BINDING DOMAIN CONTAINING PROTEIN"/>
    <property type="match status" value="1"/>
</dbReference>
<feature type="domain" description="EF-hand" evidence="5">
    <location>
        <begin position="68"/>
        <end position="103"/>
    </location>
</feature>
<reference evidence="6 7" key="1">
    <citation type="journal article" date="2018" name="Mol. Plant">
        <title>The genome of Artemisia annua provides insight into the evolution of Asteraceae family and artemisinin biosynthesis.</title>
        <authorList>
            <person name="Shen Q."/>
            <person name="Zhang L."/>
            <person name="Liao Z."/>
            <person name="Wang S."/>
            <person name="Yan T."/>
            <person name="Shi P."/>
            <person name="Liu M."/>
            <person name="Fu X."/>
            <person name="Pan Q."/>
            <person name="Wang Y."/>
            <person name="Lv Z."/>
            <person name="Lu X."/>
            <person name="Zhang F."/>
            <person name="Jiang W."/>
            <person name="Ma Y."/>
            <person name="Chen M."/>
            <person name="Hao X."/>
            <person name="Li L."/>
            <person name="Tang Y."/>
            <person name="Lv G."/>
            <person name="Zhou Y."/>
            <person name="Sun X."/>
            <person name="Brodelius P.E."/>
            <person name="Rose J.K.C."/>
            <person name="Tang K."/>
        </authorList>
    </citation>
    <scope>NUCLEOTIDE SEQUENCE [LARGE SCALE GENOMIC DNA]</scope>
    <source>
        <strain evidence="7">cv. Huhao1</strain>
        <tissue evidence="6">Leaf</tissue>
    </source>
</reference>
<protein>
    <submittedName>
        <fullName evidence="6">Calmodulin-like 38</fullName>
    </submittedName>
</protein>
<dbReference type="EMBL" id="PKPP01004789">
    <property type="protein sequence ID" value="PWA62770.1"/>
    <property type="molecule type" value="Genomic_DNA"/>
</dbReference>
<feature type="domain" description="EF-hand" evidence="5">
    <location>
        <begin position="104"/>
        <end position="135"/>
    </location>
</feature>
<comment type="caution">
    <text evidence="6">The sequence shown here is derived from an EMBL/GenBank/DDBJ whole genome shotgun (WGS) entry which is preliminary data.</text>
</comment>
<sequence length="167" mass="18393">MNTGESSTSSSPVKFTTNSPPSSSPLPTPRTDDIHQLFNYFDENGDGKITASELQHRLKAVAGDEVQLSDEEAEMAVRSSDADGDGVLGFEDFTKMMKEGAEEELREAFRMYSGKSEGVITVKSLRRMLRRLGQSTVTAEECKGMIGRFDVNGDGVLDYDEFRAMMS</sequence>
<evidence type="ECO:0000313" key="7">
    <source>
        <dbReference type="Proteomes" id="UP000245207"/>
    </source>
</evidence>
<dbReference type="InterPro" id="IPR002048">
    <property type="entry name" value="EF_hand_dom"/>
</dbReference>
<dbReference type="AlphaFoldDB" id="A0A2U1MNC4"/>
<feature type="region of interest" description="Disordered" evidence="4">
    <location>
        <begin position="1"/>
        <end position="32"/>
    </location>
</feature>
<organism evidence="6 7">
    <name type="scientific">Artemisia annua</name>
    <name type="common">Sweet wormwood</name>
    <dbReference type="NCBI Taxonomy" id="35608"/>
    <lineage>
        <taxon>Eukaryota</taxon>
        <taxon>Viridiplantae</taxon>
        <taxon>Streptophyta</taxon>
        <taxon>Embryophyta</taxon>
        <taxon>Tracheophyta</taxon>
        <taxon>Spermatophyta</taxon>
        <taxon>Magnoliopsida</taxon>
        <taxon>eudicotyledons</taxon>
        <taxon>Gunneridae</taxon>
        <taxon>Pentapetalae</taxon>
        <taxon>asterids</taxon>
        <taxon>campanulids</taxon>
        <taxon>Asterales</taxon>
        <taxon>Asteraceae</taxon>
        <taxon>Asteroideae</taxon>
        <taxon>Anthemideae</taxon>
        <taxon>Artemisiinae</taxon>
        <taxon>Artemisia</taxon>
    </lineage>
</organism>
<dbReference type="STRING" id="35608.A0A2U1MNC4"/>
<dbReference type="Pfam" id="PF13499">
    <property type="entry name" value="EF-hand_7"/>
    <property type="match status" value="2"/>
</dbReference>
<feature type="domain" description="EF-hand" evidence="5">
    <location>
        <begin position="29"/>
        <end position="64"/>
    </location>
</feature>
<dbReference type="GO" id="GO:0005509">
    <property type="term" value="F:calcium ion binding"/>
    <property type="evidence" value="ECO:0007669"/>
    <property type="project" value="InterPro"/>
</dbReference>
<dbReference type="Proteomes" id="UP000245207">
    <property type="component" value="Unassembled WGS sequence"/>
</dbReference>
<evidence type="ECO:0000256" key="3">
    <source>
        <dbReference type="ARBA" id="ARBA00022837"/>
    </source>
</evidence>
<evidence type="ECO:0000313" key="6">
    <source>
        <dbReference type="EMBL" id="PWA62770.1"/>
    </source>
</evidence>
<dbReference type="InterPro" id="IPR039647">
    <property type="entry name" value="EF_hand_pair_protein_CML-like"/>
</dbReference>
<gene>
    <name evidence="6" type="ORF">CTI12_AA359600</name>
</gene>
<dbReference type="PROSITE" id="PS50222">
    <property type="entry name" value="EF_HAND_2"/>
    <property type="match status" value="4"/>
</dbReference>
<feature type="compositionally biased region" description="Polar residues" evidence="4">
    <location>
        <begin position="1"/>
        <end position="15"/>
    </location>
</feature>
<proteinExistence type="predicted"/>
<evidence type="ECO:0000256" key="4">
    <source>
        <dbReference type="SAM" id="MobiDB-lite"/>
    </source>
</evidence>
<feature type="domain" description="EF-hand" evidence="5">
    <location>
        <begin position="137"/>
        <end position="167"/>
    </location>
</feature>
<dbReference type="FunFam" id="1.10.238.10:FF:000001">
    <property type="entry name" value="Calmodulin 1"/>
    <property type="match status" value="1"/>
</dbReference>
<keyword evidence="3" id="KW-0106">Calcium</keyword>
<dbReference type="OrthoDB" id="26525at2759"/>
<dbReference type="InterPro" id="IPR011992">
    <property type="entry name" value="EF-hand-dom_pair"/>
</dbReference>
<evidence type="ECO:0000256" key="1">
    <source>
        <dbReference type="ARBA" id="ARBA00022723"/>
    </source>
</evidence>
<accession>A0A2U1MNC4</accession>
<keyword evidence="2" id="KW-0677">Repeat</keyword>
<evidence type="ECO:0000256" key="2">
    <source>
        <dbReference type="ARBA" id="ARBA00022737"/>
    </source>
</evidence>